<dbReference type="Proteomes" id="UP001333102">
    <property type="component" value="Chromosome"/>
</dbReference>
<sequence>MRRAPAAGPRRASRKAALVVTALVVAAGVVGGGAWSRTLPHRASEQVRVALAAMVQDPAALEVTLASRPGLALLAGRIDRLEVSGRELQAGQIRAERFRLYGEGVTVDLAASAREGRLVVSSARRLELELVLSEQALNEYLQRNGQLARLLRVRLTPQGPRLVMEASVDDETVSLGLDGRLMVEPGNVVALVPDRLSIERDGTPALSLDVAGAPGVLRVPLGTLPVPVVIERLQTGEGQLLVWGRHRPAAP</sequence>
<keyword evidence="2" id="KW-1185">Reference proteome</keyword>
<gene>
    <name evidence="1" type="ORF">VLY81_10950</name>
</gene>
<evidence type="ECO:0000313" key="2">
    <source>
        <dbReference type="Proteomes" id="UP001333102"/>
    </source>
</evidence>
<protein>
    <submittedName>
        <fullName evidence="1">DUF2993 domain-containing protein</fullName>
    </submittedName>
</protein>
<proteinExistence type="predicted"/>
<accession>A0ABZ1BN04</accession>
<evidence type="ECO:0000313" key="1">
    <source>
        <dbReference type="EMBL" id="WRP13938.1"/>
    </source>
</evidence>
<organism evidence="1 2">
    <name type="scientific">Geochorda subterranea</name>
    <dbReference type="NCBI Taxonomy" id="3109564"/>
    <lineage>
        <taxon>Bacteria</taxon>
        <taxon>Bacillati</taxon>
        <taxon>Bacillota</taxon>
        <taxon>Limnochordia</taxon>
        <taxon>Limnochordales</taxon>
        <taxon>Geochordaceae</taxon>
        <taxon>Geochorda</taxon>
    </lineage>
</organism>
<reference evidence="2" key="1">
    <citation type="submission" date="2023-12" db="EMBL/GenBank/DDBJ databases">
        <title>Novel isolates from deep terrestrial aquifers shed light on the physiology and ecology of the class Limnochordia.</title>
        <authorList>
            <person name="Karnachuk O.V."/>
            <person name="Lukina A.P."/>
            <person name="Avakyan M.R."/>
            <person name="Kadnikov V."/>
            <person name="Begmatov S."/>
            <person name="Beletsky A.V."/>
            <person name="Mardanov A.V."/>
            <person name="Ravin N.V."/>
        </authorList>
    </citation>
    <scope>NUCLEOTIDE SEQUENCE [LARGE SCALE GENOMIC DNA]</scope>
    <source>
        <strain evidence="2">LN</strain>
    </source>
</reference>
<dbReference type="RefSeq" id="WP_324668207.1">
    <property type="nucleotide sequence ID" value="NZ_CP141614.1"/>
</dbReference>
<dbReference type="EMBL" id="CP141614">
    <property type="protein sequence ID" value="WRP13938.1"/>
    <property type="molecule type" value="Genomic_DNA"/>
</dbReference>
<name>A0ABZ1BN04_9FIRM</name>
<dbReference type="Pfam" id="PF11209">
    <property type="entry name" value="LmeA"/>
    <property type="match status" value="1"/>
</dbReference>
<dbReference type="InterPro" id="IPR021373">
    <property type="entry name" value="DUF2993"/>
</dbReference>